<dbReference type="InParanoid" id="A0A6J2J2T6"/>
<feature type="region of interest" description="Disordered" evidence="1">
    <location>
        <begin position="28"/>
        <end position="53"/>
    </location>
</feature>
<name>A0A6J2J2T6_9PASS</name>
<feature type="compositionally biased region" description="Basic residues" evidence="1">
    <location>
        <begin position="198"/>
        <end position="212"/>
    </location>
</feature>
<keyword evidence="2" id="KW-1185">Reference proteome</keyword>
<gene>
    <name evidence="3" type="primary">LOC114003622</name>
</gene>
<dbReference type="AlphaFoldDB" id="A0A6J2J2T6"/>
<evidence type="ECO:0000313" key="2">
    <source>
        <dbReference type="Proteomes" id="UP000504627"/>
    </source>
</evidence>
<accession>A0A6J2J2T6</accession>
<dbReference type="GeneID" id="114003622"/>
<dbReference type="Proteomes" id="UP000504627">
    <property type="component" value="Unplaced"/>
</dbReference>
<sequence>MAARAALQPRRADTAECQLDSLGPLGLSLGRVQGEASQGARSEQPPAEEPQAVLSPCPPRCPWLVPPPGMCVWRTSPARETNPSCARWKRWPGAAPSLLPGAVLGVLRLRAGLPELRTLRSAGSPGRAVQGTAPPSPGNRKPKQGWVTVCRSGLLPARVPCPVGTAQGAPRTFLAGSGSRRGLRPTPGPKSGPDLRPPRHFGIRRLTWRRRPPQAGPGGDTRPTPLPRSEGSLPTRLAPLSLEMSSDVTRAPLQPLGESRTGPENLPEHGSDELVPVPSRAQPSRPRSLRPVAGKGGFNAAEI</sequence>
<proteinExistence type="predicted"/>
<organism evidence="2 3">
    <name type="scientific">Pipra filicauda</name>
    <name type="common">Wire-tailed manakin</name>
    <dbReference type="NCBI Taxonomy" id="649802"/>
    <lineage>
        <taxon>Eukaryota</taxon>
        <taxon>Metazoa</taxon>
        <taxon>Chordata</taxon>
        <taxon>Craniata</taxon>
        <taxon>Vertebrata</taxon>
        <taxon>Euteleostomi</taxon>
        <taxon>Archelosauria</taxon>
        <taxon>Archosauria</taxon>
        <taxon>Dinosauria</taxon>
        <taxon>Saurischia</taxon>
        <taxon>Theropoda</taxon>
        <taxon>Coelurosauria</taxon>
        <taxon>Aves</taxon>
        <taxon>Neognathae</taxon>
        <taxon>Neoaves</taxon>
        <taxon>Telluraves</taxon>
        <taxon>Australaves</taxon>
        <taxon>Passeriformes</taxon>
        <taxon>Pipridae</taxon>
        <taxon>Pipra</taxon>
    </lineage>
</organism>
<dbReference type="RefSeq" id="XP_027606574.1">
    <property type="nucleotide sequence ID" value="XM_027750773.2"/>
</dbReference>
<feature type="region of interest" description="Disordered" evidence="1">
    <location>
        <begin position="121"/>
        <end position="145"/>
    </location>
</feature>
<evidence type="ECO:0000313" key="3">
    <source>
        <dbReference type="RefSeq" id="XP_027606574.1"/>
    </source>
</evidence>
<reference evidence="3" key="1">
    <citation type="submission" date="2025-08" db="UniProtKB">
        <authorList>
            <consortium name="RefSeq"/>
        </authorList>
    </citation>
    <scope>IDENTIFICATION</scope>
    <source>
        <tissue evidence="3">Muscle</tissue>
    </source>
</reference>
<protein>
    <submittedName>
        <fullName evidence="3">Translation initiation factor IF-2-like</fullName>
    </submittedName>
</protein>
<feature type="region of interest" description="Disordered" evidence="1">
    <location>
        <begin position="161"/>
        <end position="303"/>
    </location>
</feature>
<evidence type="ECO:0000256" key="1">
    <source>
        <dbReference type="SAM" id="MobiDB-lite"/>
    </source>
</evidence>